<dbReference type="AlphaFoldDB" id="A0A9W6S833"/>
<keyword evidence="2" id="KW-1185">Reference proteome</keyword>
<evidence type="ECO:0000313" key="2">
    <source>
        <dbReference type="Proteomes" id="UP001165074"/>
    </source>
</evidence>
<gene>
    <name evidence="1" type="ORF">Airi02_054110</name>
</gene>
<proteinExistence type="predicted"/>
<evidence type="ECO:0000313" key="1">
    <source>
        <dbReference type="EMBL" id="GLY87482.1"/>
    </source>
</evidence>
<organism evidence="1 2">
    <name type="scientific">Actinoallomurus iriomotensis</name>
    <dbReference type="NCBI Taxonomy" id="478107"/>
    <lineage>
        <taxon>Bacteria</taxon>
        <taxon>Bacillati</taxon>
        <taxon>Actinomycetota</taxon>
        <taxon>Actinomycetes</taxon>
        <taxon>Streptosporangiales</taxon>
        <taxon>Thermomonosporaceae</taxon>
        <taxon>Actinoallomurus</taxon>
    </lineage>
</organism>
<comment type="caution">
    <text evidence="1">The sequence shown here is derived from an EMBL/GenBank/DDBJ whole genome shotgun (WGS) entry which is preliminary data.</text>
</comment>
<sequence>MHGPKLIYNERRLESVLCEYTYRHAIPPLVSASAVSGSDLRVTKR</sequence>
<name>A0A9W6S833_9ACTN</name>
<dbReference type="EMBL" id="BSTK01000008">
    <property type="protein sequence ID" value="GLY87482.1"/>
    <property type="molecule type" value="Genomic_DNA"/>
</dbReference>
<protein>
    <submittedName>
        <fullName evidence="1">Uncharacterized protein</fullName>
    </submittedName>
</protein>
<dbReference type="Proteomes" id="UP001165074">
    <property type="component" value="Unassembled WGS sequence"/>
</dbReference>
<reference evidence="1" key="1">
    <citation type="submission" date="2023-03" db="EMBL/GenBank/DDBJ databases">
        <title>Actinoallomurus iriomotensis NBRC 103684.</title>
        <authorList>
            <person name="Ichikawa N."/>
            <person name="Sato H."/>
            <person name="Tonouchi N."/>
        </authorList>
    </citation>
    <scope>NUCLEOTIDE SEQUENCE</scope>
    <source>
        <strain evidence="1">NBRC 103684</strain>
    </source>
</reference>
<accession>A0A9W6S833</accession>